<dbReference type="RefSeq" id="XP_012179507.1">
    <property type="nucleotide sequence ID" value="XM_012324117.1"/>
</dbReference>
<name>J4H1R3_9APHY</name>
<feature type="compositionally biased region" description="Polar residues" evidence="1">
    <location>
        <begin position="863"/>
        <end position="875"/>
    </location>
</feature>
<reference evidence="2 3" key="1">
    <citation type="journal article" date="2012" name="Appl. Environ. Microbiol.">
        <title>Short-read sequencing for genomic analysis of the brown rot fungus Fibroporia radiculosa.</title>
        <authorList>
            <person name="Tang J.D."/>
            <person name="Perkins A.D."/>
            <person name="Sonstegard T.S."/>
            <person name="Schroeder S.G."/>
            <person name="Burgess S.C."/>
            <person name="Diehl S.V."/>
        </authorList>
    </citation>
    <scope>NUCLEOTIDE SEQUENCE [LARGE SCALE GENOMIC DNA]</scope>
    <source>
        <strain evidence="2 3">TFFH 294</strain>
    </source>
</reference>
<feature type="compositionally biased region" description="Polar residues" evidence="1">
    <location>
        <begin position="715"/>
        <end position="735"/>
    </location>
</feature>
<feature type="compositionally biased region" description="Basic and acidic residues" evidence="1">
    <location>
        <begin position="891"/>
        <end position="908"/>
    </location>
</feature>
<sequence>MSLSDFDSDLTELSSEEEEYIPAPTRRKKNATNKEYKIQNALRPPRTTQYTAKSLYDQIVDNAIILDPEYQRAVTAQDDGTETRTCIDGKQRLTSIQRFMDGLICHKDSQTNKRYWYRDGPGSKRMILPKQYMQAFANKQITCVEYDCLTGDQEREIFQRVQLGVALTPAERMQALTGERATLIREVQSNILGEEGFGDNLDWGRARGRDFQCLASIVYLMDHHPNTTFPGAAQLEKWLQLASRLTATFRNEVTETFKIFVALVKDKRFNAAFQKPTRVSPIEFTMTGILIYLNRTKLSMTQLSSAIWKMRADVRAKYVDIRANTKVTKTMFAFISKGLKLADLKSDGKGDVLASVAINAPPEVQKKNQKRKRIESDPEDNEDEVQRKPLPPKASTSKSAPTKAPVTTKNRQVTQTKVTKTPKSTTSKTVTNGKSATQASATPISTKPIKRISSSSEVTTPTQPSGPALSTTVPAVTSSTPSGSGTINERQDSSSSNPQTPLPLALPRRSPLSLSQTSGDVTKKDLRPVKSEPEPTTLLSGGTPGLGQFSTSHAIDRLAAVRLAKANAASGGSMSWLIDNRPAVISSTQLPPDILTDTATMIKREPTQLNPLETCSIPAQPAAMQIVSPFMTALQQIDRDSIEKLLALHGIGQFAQPAQPLIQNFEQSPEQPAAQSSLTRAQVPVSAASLPTVQESPSSTQPLANARPLTLTLDEPTSGTSSQLPAVSAPVSTALSPGPSMHSPSSSSGTSSAVQSQIPQAGVIVPAKRWSEGQAMNGQAPHLPSSNHQPHAPALSPPPPVTKDPPVAPRSFRGAYTQPSQPLLPPPPLPSAPPPPPNGSILAQPMSLGSPAERTRDPRLNSKPYSPRSSGSASGCKSEDMQVDAMDGDGDWDRDRDGGRYRDDRGHDLDWDRVRDRNRWRDRERDIYAGWERGGPPRGDYGRRYSSDWWDRDRYRSRDYPRGRW</sequence>
<dbReference type="OrthoDB" id="5419821at2759"/>
<accession>J4H1R3</accession>
<keyword evidence="3" id="KW-1185">Reference proteome</keyword>
<dbReference type="AlphaFoldDB" id="J4H1R3"/>
<gene>
    <name evidence="2" type="ORF">FIBRA_02252</name>
</gene>
<feature type="compositionally biased region" description="Low complexity" evidence="1">
    <location>
        <begin position="736"/>
        <end position="752"/>
    </location>
</feature>
<feature type="region of interest" description="Disordered" evidence="1">
    <location>
        <begin position="363"/>
        <end position="546"/>
    </location>
</feature>
<feature type="compositionally biased region" description="Low complexity" evidence="1">
    <location>
        <begin position="470"/>
        <end position="486"/>
    </location>
</feature>
<feature type="region of interest" description="Disordered" evidence="1">
    <location>
        <begin position="711"/>
        <end position="758"/>
    </location>
</feature>
<feature type="compositionally biased region" description="Polar residues" evidence="1">
    <location>
        <begin position="452"/>
        <end position="469"/>
    </location>
</feature>
<feature type="region of interest" description="Disordered" evidence="1">
    <location>
        <begin position="775"/>
        <end position="908"/>
    </location>
</feature>
<feature type="compositionally biased region" description="Low complexity" evidence="1">
    <location>
        <begin position="502"/>
        <end position="515"/>
    </location>
</feature>
<dbReference type="GeneID" id="24095135"/>
<dbReference type="HOGENOM" id="CLU_013023_1_0_1"/>
<dbReference type="InParanoid" id="J4H1R3"/>
<evidence type="ECO:0000313" key="2">
    <source>
        <dbReference type="EMBL" id="CCM00224.1"/>
    </source>
</evidence>
<feature type="region of interest" description="Disordered" evidence="1">
    <location>
        <begin position="925"/>
        <end position="946"/>
    </location>
</feature>
<evidence type="ECO:0008006" key="4">
    <source>
        <dbReference type="Google" id="ProtNLM"/>
    </source>
</evidence>
<dbReference type="EMBL" id="HE796971">
    <property type="protein sequence ID" value="CCM00224.1"/>
    <property type="molecule type" value="Genomic_DNA"/>
</dbReference>
<dbReference type="PANTHER" id="PTHR39639">
    <property type="entry name" value="CHROMOSOME 16, WHOLE GENOME SHOTGUN SEQUENCE"/>
    <property type="match status" value="1"/>
</dbReference>
<feature type="compositionally biased region" description="Pro residues" evidence="1">
    <location>
        <begin position="795"/>
        <end position="808"/>
    </location>
</feature>
<dbReference type="Proteomes" id="UP000006352">
    <property type="component" value="Unassembled WGS sequence"/>
</dbReference>
<feature type="compositionally biased region" description="Polar residues" evidence="1">
    <location>
        <begin position="433"/>
        <end position="445"/>
    </location>
</feature>
<organism evidence="2 3">
    <name type="scientific">Fibroporia radiculosa</name>
    <dbReference type="NCBI Taxonomy" id="599839"/>
    <lineage>
        <taxon>Eukaryota</taxon>
        <taxon>Fungi</taxon>
        <taxon>Dikarya</taxon>
        <taxon>Basidiomycota</taxon>
        <taxon>Agaricomycotina</taxon>
        <taxon>Agaricomycetes</taxon>
        <taxon>Polyporales</taxon>
        <taxon>Fibroporiaceae</taxon>
        <taxon>Fibroporia</taxon>
    </lineage>
</organism>
<feature type="compositionally biased region" description="Low complexity" evidence="1">
    <location>
        <begin position="406"/>
        <end position="432"/>
    </location>
</feature>
<feature type="compositionally biased region" description="Basic and acidic residues" evidence="1">
    <location>
        <begin position="521"/>
        <end position="533"/>
    </location>
</feature>
<feature type="compositionally biased region" description="Acidic residues" evidence="1">
    <location>
        <begin position="1"/>
        <end position="20"/>
    </location>
</feature>
<evidence type="ECO:0000256" key="1">
    <source>
        <dbReference type="SAM" id="MobiDB-lite"/>
    </source>
</evidence>
<dbReference type="PANTHER" id="PTHR39639:SF1">
    <property type="entry name" value="DUF262 DOMAIN-CONTAINING PROTEIN"/>
    <property type="match status" value="1"/>
</dbReference>
<feature type="compositionally biased region" description="Pro residues" evidence="1">
    <location>
        <begin position="822"/>
        <end position="838"/>
    </location>
</feature>
<evidence type="ECO:0000313" key="3">
    <source>
        <dbReference type="Proteomes" id="UP000006352"/>
    </source>
</evidence>
<feature type="region of interest" description="Disordered" evidence="1">
    <location>
        <begin position="1"/>
        <end position="31"/>
    </location>
</feature>
<proteinExistence type="predicted"/>
<dbReference type="STRING" id="599839.J4H1R3"/>
<protein>
    <recommendedName>
        <fullName evidence="4">DUF262 domain-containing protein</fullName>
    </recommendedName>
</protein>